<reference evidence="2 3" key="1">
    <citation type="journal article" date="2023" name="Int. J. Syst. Evol. Microbiol.">
        <title>Streptococcus sciuri sp. nov., Staphylococcus marylandisciuri sp. nov. and Staphylococcus americanisciuri sp. nov., isolated from faeces of eastern grey squirrel (Sciurus carolinensis).</title>
        <authorList>
            <person name="Volokhov D.V."/>
            <person name="Zagorodnyaya T.A."/>
            <person name="Furtak V.A."/>
            <person name="Nattanmai G."/>
            <person name="Randall L."/>
            <person name="Jose S."/>
            <person name="Gao Y."/>
            <person name="Eisenberg T."/>
            <person name="Delmonte P."/>
            <person name="Blom J."/>
            <person name="Mitchell K.K."/>
        </authorList>
    </citation>
    <scope>NUCLEOTIDE SEQUENCE [LARGE SCALE GENOMIC DNA]</scope>
    <source>
        <strain evidence="2 3">GRT3</strain>
    </source>
</reference>
<accession>A0ABT2F313</accession>
<dbReference type="EMBL" id="JANUXY010000007">
    <property type="protein sequence ID" value="MCS4486841.1"/>
    <property type="molecule type" value="Genomic_DNA"/>
</dbReference>
<proteinExistence type="predicted"/>
<comment type="caution">
    <text evidence="2">The sequence shown here is derived from an EMBL/GenBank/DDBJ whole genome shotgun (WGS) entry which is preliminary data.</text>
</comment>
<feature type="domain" description="HipA-like kinase" evidence="1">
    <location>
        <begin position="26"/>
        <end position="137"/>
    </location>
</feature>
<dbReference type="InterPro" id="IPR046748">
    <property type="entry name" value="HipA_2"/>
</dbReference>
<keyword evidence="3" id="KW-1185">Reference proteome</keyword>
<evidence type="ECO:0000313" key="2">
    <source>
        <dbReference type="EMBL" id="MCS4486841.1"/>
    </source>
</evidence>
<dbReference type="Proteomes" id="UP001205609">
    <property type="component" value="Unassembled WGS sequence"/>
</dbReference>
<dbReference type="Pfam" id="PF20613">
    <property type="entry name" value="HipA_2"/>
    <property type="match status" value="1"/>
</dbReference>
<organism evidence="2 3">
    <name type="scientific">Staphylococcus americanisciuri</name>
    <dbReference type="NCBI Taxonomy" id="2973940"/>
    <lineage>
        <taxon>Bacteria</taxon>
        <taxon>Bacillati</taxon>
        <taxon>Bacillota</taxon>
        <taxon>Bacilli</taxon>
        <taxon>Bacillales</taxon>
        <taxon>Staphylococcaceae</taxon>
        <taxon>Staphylococcus</taxon>
    </lineage>
</organism>
<name>A0ABT2F313_9STAP</name>
<sequence>MEQLTEITSLVGEYFSTDPLYAKIENKVVVVKHINNPQGHYALFNEYVGYSLASKLGIPTPEYGFAIFKENKTKNYLAPEYSIKNDDIFSYTKLENAVIQIDSPVYTEAIDIEEIIKLIIFDVFIANYDRNKGNLLLKMPKKGKKARLFPIDYTHIFPGQCIWIDVLRQPLPSIKEIVDEVFSYGGHQNLIENRTIDEKTIDEVARDFKKISIQEYTGF</sequence>
<evidence type="ECO:0000259" key="1">
    <source>
        <dbReference type="Pfam" id="PF20613"/>
    </source>
</evidence>
<dbReference type="RefSeq" id="WP_259200394.1">
    <property type="nucleotide sequence ID" value="NZ_JANUXY010000007.1"/>
</dbReference>
<gene>
    <name evidence="2" type="ORF">NXS11_08015</name>
</gene>
<protein>
    <submittedName>
        <fullName evidence="2">Phosphatidylinositol 4-kinase</fullName>
    </submittedName>
</protein>
<dbReference type="Gene3D" id="1.10.1070.20">
    <property type="match status" value="1"/>
</dbReference>
<evidence type="ECO:0000313" key="3">
    <source>
        <dbReference type="Proteomes" id="UP001205609"/>
    </source>
</evidence>